<keyword evidence="6 7" id="KW-0472">Membrane</keyword>
<protein>
    <submittedName>
        <fullName evidence="8">Permease</fullName>
    </submittedName>
</protein>
<organism evidence="8 9">
    <name type="scientific">Desulforamulus reducens (strain ATCC BAA-1160 / DSM 100696 / MI-1)</name>
    <name type="common">Desulfotomaculum reducens</name>
    <dbReference type="NCBI Taxonomy" id="349161"/>
    <lineage>
        <taxon>Bacteria</taxon>
        <taxon>Bacillati</taxon>
        <taxon>Bacillota</taxon>
        <taxon>Clostridia</taxon>
        <taxon>Eubacteriales</taxon>
        <taxon>Peptococcaceae</taxon>
        <taxon>Desulforamulus</taxon>
    </lineage>
</organism>
<evidence type="ECO:0000256" key="2">
    <source>
        <dbReference type="ARBA" id="ARBA00006386"/>
    </source>
</evidence>
<feature type="transmembrane region" description="Helical" evidence="7">
    <location>
        <begin position="45"/>
        <end position="69"/>
    </location>
</feature>
<dbReference type="HOGENOM" id="CLU_058185_0_0_9"/>
<feature type="transmembrane region" description="Helical" evidence="7">
    <location>
        <begin position="114"/>
        <end position="136"/>
    </location>
</feature>
<evidence type="ECO:0000256" key="3">
    <source>
        <dbReference type="ARBA" id="ARBA00022475"/>
    </source>
</evidence>
<gene>
    <name evidence="8" type="ordered locus">Dred_0556</name>
</gene>
<comment type="subcellular location">
    <subcellularLocation>
        <location evidence="1">Cell membrane</location>
        <topology evidence="1">Multi-pass membrane protein</topology>
    </subcellularLocation>
</comment>
<evidence type="ECO:0000256" key="7">
    <source>
        <dbReference type="SAM" id="Phobius"/>
    </source>
</evidence>
<feature type="transmembrane region" description="Helical" evidence="7">
    <location>
        <begin position="370"/>
        <end position="389"/>
    </location>
</feature>
<dbReference type="Proteomes" id="UP000001556">
    <property type="component" value="Chromosome"/>
</dbReference>
<keyword evidence="5 7" id="KW-1133">Transmembrane helix</keyword>
<dbReference type="PANTHER" id="PTHR43299:SF1">
    <property type="entry name" value="UPF0718 PROTEIN YRAQ"/>
    <property type="match status" value="1"/>
</dbReference>
<comment type="similarity">
    <text evidence="2">Belongs to the UPF0718 family.</text>
</comment>
<feature type="transmembrane region" description="Helical" evidence="7">
    <location>
        <begin position="81"/>
        <end position="108"/>
    </location>
</feature>
<dbReference type="RefSeq" id="WP_011876937.1">
    <property type="nucleotide sequence ID" value="NC_009253.1"/>
</dbReference>
<sequence>MKERNIFLLMAGVFLAAYYIPLENPRVTGAILEAFYMLQDYAQKHVLTCLVPAFFIAGAISVFVSQASVLKYFGAGANKILSYGVASVSGTVLAVCSCTVLPLFAGIYTRGAGIGPATAFLYSGPAINILAIILSARILGADIGIARAVGAVIFSIIIGLLMHLIFLKEEREKVAAALTLPPPPEDQRSLGQYALYFATMVFILIFAAWGKPPESVGFFNAVYEIHWYLAIFFLILLAILLKLWFDRSEITGWLDSTWDFAKKIFPLLLGGVLVAGFLMGRPGLDAGIIPEQYVAQLVGGNSLGANLLASVFGAFMYFATLTEVPILQGLLGSGMGKGPALSLLLAGPALSLPSMIVIHKIMGTKKTAVYVTLVVIMSTLAGMIFGTFWG</sequence>
<feature type="transmembrane region" description="Helical" evidence="7">
    <location>
        <begin position="264"/>
        <end position="281"/>
    </location>
</feature>
<dbReference type="OrthoDB" id="9777774at2"/>
<evidence type="ECO:0000256" key="6">
    <source>
        <dbReference type="ARBA" id="ARBA00023136"/>
    </source>
</evidence>
<dbReference type="eggNOG" id="COG0701">
    <property type="taxonomic scope" value="Bacteria"/>
</dbReference>
<name>A4J1Z7_DESRM</name>
<evidence type="ECO:0000256" key="1">
    <source>
        <dbReference type="ARBA" id="ARBA00004651"/>
    </source>
</evidence>
<keyword evidence="4 7" id="KW-0812">Transmembrane</keyword>
<keyword evidence="3" id="KW-1003">Cell membrane</keyword>
<proteinExistence type="inferred from homology"/>
<feature type="transmembrane region" description="Helical" evidence="7">
    <location>
        <begin position="148"/>
        <end position="166"/>
    </location>
</feature>
<feature type="transmembrane region" description="Helical" evidence="7">
    <location>
        <begin position="221"/>
        <end position="244"/>
    </location>
</feature>
<dbReference type="STRING" id="349161.Dred_0556"/>
<dbReference type="PANTHER" id="PTHR43299">
    <property type="entry name" value="UPF0718 PROTEIN YRAQ"/>
    <property type="match status" value="1"/>
</dbReference>
<reference evidence="8 9" key="1">
    <citation type="submission" date="2007-03" db="EMBL/GenBank/DDBJ databases">
        <title>Complete sequence of Desulfotomaculum reducens MI-1.</title>
        <authorList>
            <consortium name="US DOE Joint Genome Institute"/>
            <person name="Copeland A."/>
            <person name="Lucas S."/>
            <person name="Lapidus A."/>
            <person name="Barry K."/>
            <person name="Detter J.C."/>
            <person name="Glavina del Rio T."/>
            <person name="Hammon N."/>
            <person name="Israni S."/>
            <person name="Dalin E."/>
            <person name="Tice H."/>
            <person name="Pitluck S."/>
            <person name="Sims D."/>
            <person name="Brettin T."/>
            <person name="Bruce D."/>
            <person name="Han C."/>
            <person name="Tapia R."/>
            <person name="Schmutz J."/>
            <person name="Larimer F."/>
            <person name="Land M."/>
            <person name="Hauser L."/>
            <person name="Kyrpides N."/>
            <person name="Kim E."/>
            <person name="Tebo B.M."/>
            <person name="Richardson P."/>
        </authorList>
    </citation>
    <scope>NUCLEOTIDE SEQUENCE [LARGE SCALE GENOMIC DNA]</scope>
    <source>
        <strain evidence="8 9">MI-1</strain>
    </source>
</reference>
<evidence type="ECO:0000256" key="4">
    <source>
        <dbReference type="ARBA" id="ARBA00022692"/>
    </source>
</evidence>
<evidence type="ECO:0000313" key="9">
    <source>
        <dbReference type="Proteomes" id="UP000001556"/>
    </source>
</evidence>
<feature type="transmembrane region" description="Helical" evidence="7">
    <location>
        <begin position="339"/>
        <end position="358"/>
    </location>
</feature>
<dbReference type="Pfam" id="PF03773">
    <property type="entry name" value="ArsP_1"/>
    <property type="match status" value="1"/>
</dbReference>
<keyword evidence="9" id="KW-1185">Reference proteome</keyword>
<dbReference type="AlphaFoldDB" id="A4J1Z7"/>
<feature type="transmembrane region" description="Helical" evidence="7">
    <location>
        <begin position="190"/>
        <end position="209"/>
    </location>
</feature>
<evidence type="ECO:0000313" key="8">
    <source>
        <dbReference type="EMBL" id="ABO49100.1"/>
    </source>
</evidence>
<dbReference type="KEGG" id="drm:Dred_0556"/>
<dbReference type="InterPro" id="IPR005524">
    <property type="entry name" value="DUF318"/>
</dbReference>
<feature type="transmembrane region" description="Helical" evidence="7">
    <location>
        <begin position="293"/>
        <end position="319"/>
    </location>
</feature>
<evidence type="ECO:0000256" key="5">
    <source>
        <dbReference type="ARBA" id="ARBA00022989"/>
    </source>
</evidence>
<accession>A4J1Z7</accession>
<dbReference type="GO" id="GO:0005886">
    <property type="term" value="C:plasma membrane"/>
    <property type="evidence" value="ECO:0007669"/>
    <property type="project" value="UniProtKB-SubCell"/>
</dbReference>
<dbReference type="EMBL" id="CP000612">
    <property type="protein sequence ID" value="ABO49100.1"/>
    <property type="molecule type" value="Genomic_DNA"/>
</dbReference>